<keyword evidence="4" id="KW-1185">Reference proteome</keyword>
<dbReference type="Proteomes" id="UP000029964">
    <property type="component" value="Unassembled WGS sequence"/>
</dbReference>
<comment type="caution">
    <text evidence="3">The sequence shown here is derived from an EMBL/GenBank/DDBJ whole genome shotgun (WGS) entry which is preliminary data.</text>
</comment>
<feature type="chain" id="PRO_5001815858" description="Antigenic thaumatin-like protein" evidence="2">
    <location>
        <begin position="21"/>
        <end position="235"/>
    </location>
</feature>
<evidence type="ECO:0000313" key="4">
    <source>
        <dbReference type="Proteomes" id="UP000029964"/>
    </source>
</evidence>
<dbReference type="AlphaFoldDB" id="A0A086TGE0"/>
<dbReference type="PANTHER" id="PTHR36195:SF6">
    <property type="entry name" value="SECRETED THAUMATIN-LIKE PROTEIN CALA"/>
    <property type="match status" value="1"/>
</dbReference>
<feature type="region of interest" description="Disordered" evidence="1">
    <location>
        <begin position="197"/>
        <end position="235"/>
    </location>
</feature>
<organism evidence="3 4">
    <name type="scientific">Hapsidospora chrysogenum (strain ATCC 11550 / CBS 779.69 / DSM 880 / IAM 14645 / JCM 23072 / IMI 49137)</name>
    <name type="common">Acremonium chrysogenum</name>
    <dbReference type="NCBI Taxonomy" id="857340"/>
    <lineage>
        <taxon>Eukaryota</taxon>
        <taxon>Fungi</taxon>
        <taxon>Dikarya</taxon>
        <taxon>Ascomycota</taxon>
        <taxon>Pezizomycotina</taxon>
        <taxon>Sordariomycetes</taxon>
        <taxon>Hypocreomycetidae</taxon>
        <taxon>Hypocreales</taxon>
        <taxon>Bionectriaceae</taxon>
        <taxon>Hapsidospora</taxon>
    </lineage>
</organism>
<proteinExistence type="predicted"/>
<dbReference type="PANTHER" id="PTHR36195">
    <property type="entry name" value="DOMAIN PROTEIN, PUTATIVE (AFU_ORTHOLOGUE AFUA_5G01990)-RELATED-RELATED"/>
    <property type="match status" value="1"/>
</dbReference>
<evidence type="ECO:0000256" key="2">
    <source>
        <dbReference type="SAM" id="SignalP"/>
    </source>
</evidence>
<evidence type="ECO:0000313" key="3">
    <source>
        <dbReference type="EMBL" id="KFH48422.1"/>
    </source>
</evidence>
<gene>
    <name evidence="3" type="ORF">ACRE_006710</name>
</gene>
<dbReference type="HOGENOM" id="CLU_1343962_0_0_1"/>
<dbReference type="OrthoDB" id="5144514at2759"/>
<evidence type="ECO:0008006" key="5">
    <source>
        <dbReference type="Google" id="ProtNLM"/>
    </source>
</evidence>
<protein>
    <recommendedName>
        <fullName evidence="5">Antigenic thaumatin-like protein</fullName>
    </recommendedName>
</protein>
<dbReference type="EMBL" id="JPKY01000003">
    <property type="protein sequence ID" value="KFH48422.1"/>
    <property type="molecule type" value="Genomic_DNA"/>
</dbReference>
<feature type="signal peptide" evidence="2">
    <location>
        <begin position="1"/>
        <end position="20"/>
    </location>
</feature>
<accession>A0A086TGE0</accession>
<name>A0A086TGE0_HAPC1</name>
<feature type="compositionally biased region" description="Basic and acidic residues" evidence="1">
    <location>
        <begin position="212"/>
        <end position="223"/>
    </location>
</feature>
<reference evidence="4" key="1">
    <citation type="journal article" date="2014" name="Genome Announc.">
        <title>Genome sequence and annotation of Acremonium chrysogenum, producer of the beta-lactam antibiotic cephalosporin C.</title>
        <authorList>
            <person name="Terfehr D."/>
            <person name="Dahlmann T.A."/>
            <person name="Specht T."/>
            <person name="Zadra I."/>
            <person name="Kuernsteiner H."/>
            <person name="Kueck U."/>
        </authorList>
    </citation>
    <scope>NUCLEOTIDE SEQUENCE [LARGE SCALE GENOMIC DNA]</scope>
    <source>
        <strain evidence="4">ATCC 11550 / CBS 779.69 / DSM 880 / IAM 14645 / JCM 23072 / IMI 49137</strain>
    </source>
</reference>
<sequence length="235" mass="24876">MASLRFYTVALAALAPGALARLMINNWCGNSVSIVKSHAASCDFGQDGKCISDGGRPWVIPPGSGNSILGLDYIADGVGASVKIAKDGGPAGVLQFEYNVVNGGNYGGLYWDLSDLDGSGPGLVGTPFFHDNVKVTPTGKGSGTGTCVIIRCTAGQVCLDSYQHPDDPNTKHCPVDTGDLWLDLCMPRDLFDARRAVADSGSAEENNTEEATPQHDRRHEHLGAHLTGHKRHFRA</sequence>
<keyword evidence="2" id="KW-0732">Signal</keyword>
<evidence type="ECO:0000256" key="1">
    <source>
        <dbReference type="SAM" id="MobiDB-lite"/>
    </source>
</evidence>